<organism evidence="6 7">
    <name type="scientific">Cladosporium halotolerans</name>
    <dbReference type="NCBI Taxonomy" id="1052096"/>
    <lineage>
        <taxon>Eukaryota</taxon>
        <taxon>Fungi</taxon>
        <taxon>Dikarya</taxon>
        <taxon>Ascomycota</taxon>
        <taxon>Pezizomycotina</taxon>
        <taxon>Dothideomycetes</taxon>
        <taxon>Dothideomycetidae</taxon>
        <taxon>Cladosporiales</taxon>
        <taxon>Cladosporiaceae</taxon>
        <taxon>Cladosporium</taxon>
    </lineage>
</organism>
<dbReference type="PANTHER" id="PTHR31685:SF2">
    <property type="entry name" value="PROTEIN YTP1"/>
    <property type="match status" value="1"/>
</dbReference>
<feature type="transmembrane region" description="Helical" evidence="2">
    <location>
        <begin position="51"/>
        <end position="72"/>
    </location>
</feature>
<reference evidence="6 7" key="1">
    <citation type="journal article" date="2020" name="Microbiol. Resour. Announc.">
        <title>Draft Genome Sequence of a Cladosporium Species Isolated from the Mesophotic Ascidian Didemnum maculosum.</title>
        <authorList>
            <person name="Gioti A."/>
            <person name="Siaperas R."/>
            <person name="Nikolaivits E."/>
            <person name="Le Goff G."/>
            <person name="Ouazzani J."/>
            <person name="Kotoulas G."/>
            <person name="Topakas E."/>
        </authorList>
    </citation>
    <scope>NUCLEOTIDE SEQUENCE [LARGE SCALE GENOMIC DNA]</scope>
    <source>
        <strain evidence="6 7">TM138-S3</strain>
    </source>
</reference>
<feature type="region of interest" description="Disordered" evidence="1">
    <location>
        <begin position="417"/>
        <end position="438"/>
    </location>
</feature>
<keyword evidence="2" id="KW-0812">Transmembrane</keyword>
<feature type="transmembrane region" description="Helical" evidence="2">
    <location>
        <begin position="151"/>
        <end position="173"/>
    </location>
</feature>
<evidence type="ECO:0000313" key="6">
    <source>
        <dbReference type="EMBL" id="KAL1590601.1"/>
    </source>
</evidence>
<feature type="transmembrane region" description="Helical" evidence="2">
    <location>
        <begin position="281"/>
        <end position="298"/>
    </location>
</feature>
<dbReference type="InterPro" id="IPR018827">
    <property type="entry name" value="YTP1_C"/>
</dbReference>
<keyword evidence="2" id="KW-0472">Membrane</keyword>
<feature type="transmembrane region" description="Helical" evidence="2">
    <location>
        <begin position="79"/>
        <end position="96"/>
    </location>
</feature>
<feature type="transmembrane region" description="Helical" evidence="2">
    <location>
        <begin position="351"/>
        <end position="369"/>
    </location>
</feature>
<feature type="transmembrane region" description="Helical" evidence="2">
    <location>
        <begin position="185"/>
        <end position="208"/>
    </location>
</feature>
<feature type="compositionally biased region" description="Acidic residues" evidence="1">
    <location>
        <begin position="451"/>
        <end position="461"/>
    </location>
</feature>
<keyword evidence="3" id="KW-0732">Signal</keyword>
<feature type="region of interest" description="Disordered" evidence="1">
    <location>
        <begin position="451"/>
        <end position="472"/>
    </location>
</feature>
<evidence type="ECO:0000259" key="5">
    <source>
        <dbReference type="Pfam" id="PF10355"/>
    </source>
</evidence>
<comment type="caution">
    <text evidence="6">The sequence shown here is derived from an EMBL/GenBank/DDBJ whole genome shotgun (WGS) entry which is preliminary data.</text>
</comment>
<feature type="transmembrane region" description="Helical" evidence="2">
    <location>
        <begin position="310"/>
        <end position="330"/>
    </location>
</feature>
<name>A0AB34L5Z7_9PEZI</name>
<proteinExistence type="predicted"/>
<evidence type="ECO:0000256" key="1">
    <source>
        <dbReference type="SAM" id="MobiDB-lite"/>
    </source>
</evidence>
<dbReference type="CDD" id="cd08760">
    <property type="entry name" value="Cyt_b561_FRRS1_like"/>
    <property type="match status" value="1"/>
</dbReference>
<evidence type="ECO:0000256" key="2">
    <source>
        <dbReference type="SAM" id="Phobius"/>
    </source>
</evidence>
<protein>
    <recommendedName>
        <fullName evidence="8">Integral membrane protein</fullName>
    </recommendedName>
</protein>
<dbReference type="RefSeq" id="XP_069233706.1">
    <property type="nucleotide sequence ID" value="XM_069369273.1"/>
</dbReference>
<keyword evidence="7" id="KW-1185">Reference proteome</keyword>
<feature type="transmembrane region" description="Helical" evidence="2">
    <location>
        <begin position="389"/>
        <end position="411"/>
    </location>
</feature>
<feature type="chain" id="PRO_5044230391" description="Integral membrane protein" evidence="3">
    <location>
        <begin position="28"/>
        <end position="472"/>
    </location>
</feature>
<sequence length="472" mass="52063">MVMATFRSRPALVSLALVSLLAPCVLSHGGHEAIPEGEAISEDPMDSTLWAHILLQSLAWGIIFPTGMVLGLVRSRWHVPTQILGTAIAVLGYFLGHLHKGRQFAYSAHAGFANWLMLLLIVQIVLGVYLRSHLEKGFLGKIRPYQVKAHAILGGVIPVAAWVQMLFGGIASQGFCRGDHVGQCAAHFIMGSAFVAYGIVLTILLLNGQQLLKRSGRSQEFWDSLVISVWGCVNTFTEHRWGGPWVANDLQHTSMGIIWWAAGLVGIWLSRDRQGRPRRNLIPGIVIMLTGWGMSGHPQSLELSTHVHAVFGYALMGAGLTRIIEISFVLKDKTTLSVTPDGQNDDEINSFQYLPPFLLYASGFLFMGATEEQMQLLSDHHVTHVSYILILFSVSFLLFLFVLMLIHLYSAHVQPAVPPKRDEERSNTNGHAVMPNTMDRQAADAQEFELEGLMSDDDDAETAAKQGNGRLR</sequence>
<feature type="transmembrane region" description="Helical" evidence="2">
    <location>
        <begin position="108"/>
        <end position="130"/>
    </location>
</feature>
<dbReference type="InterPro" id="IPR018825">
    <property type="entry name" value="DUF2427"/>
</dbReference>
<accession>A0AB34L5Z7</accession>
<gene>
    <name evidence="6" type="ORF">WHR41_00667</name>
</gene>
<evidence type="ECO:0000256" key="3">
    <source>
        <dbReference type="SAM" id="SignalP"/>
    </source>
</evidence>
<evidence type="ECO:0000259" key="4">
    <source>
        <dbReference type="Pfam" id="PF10348"/>
    </source>
</evidence>
<dbReference type="EMBL" id="JAAQHG020000002">
    <property type="protein sequence ID" value="KAL1590601.1"/>
    <property type="molecule type" value="Genomic_DNA"/>
</dbReference>
<dbReference type="Pfam" id="PF10348">
    <property type="entry name" value="DUF2427"/>
    <property type="match status" value="1"/>
</dbReference>
<evidence type="ECO:0000313" key="7">
    <source>
        <dbReference type="Proteomes" id="UP000803884"/>
    </source>
</evidence>
<keyword evidence="2" id="KW-1133">Transmembrane helix</keyword>
<dbReference type="GeneID" id="96002111"/>
<dbReference type="AlphaFoldDB" id="A0AB34L5Z7"/>
<evidence type="ECO:0008006" key="8">
    <source>
        <dbReference type="Google" id="ProtNLM"/>
    </source>
</evidence>
<feature type="signal peptide" evidence="3">
    <location>
        <begin position="1"/>
        <end position="27"/>
    </location>
</feature>
<dbReference type="Pfam" id="PF10355">
    <property type="entry name" value="Ytp1"/>
    <property type="match status" value="1"/>
</dbReference>
<feature type="domain" description="DUF2427" evidence="4">
    <location>
        <begin position="34"/>
        <end position="132"/>
    </location>
</feature>
<dbReference type="PANTHER" id="PTHR31685">
    <property type="entry name" value="INTEGRAL MEMBRANE PROTEIN (AFU_ORTHOLOGUE AFUA_6G12730)-RELATED"/>
    <property type="match status" value="1"/>
</dbReference>
<feature type="domain" description="Protein YTP1-like C-terminal" evidence="5">
    <location>
        <begin position="161"/>
        <end position="409"/>
    </location>
</feature>
<dbReference type="Proteomes" id="UP000803884">
    <property type="component" value="Unassembled WGS sequence"/>
</dbReference>